<evidence type="ECO:0000313" key="3">
    <source>
        <dbReference type="EMBL" id="MBF8377019.1"/>
    </source>
</evidence>
<feature type="chain" id="PRO_5045557566" evidence="1">
    <location>
        <begin position="26"/>
        <end position="129"/>
    </location>
</feature>
<evidence type="ECO:0000259" key="2">
    <source>
        <dbReference type="Pfam" id="PF13473"/>
    </source>
</evidence>
<name>A0ABS0F150_9BACL</name>
<evidence type="ECO:0000256" key="1">
    <source>
        <dbReference type="SAM" id="SignalP"/>
    </source>
</evidence>
<protein>
    <submittedName>
        <fullName evidence="3">Cupredoxin domain-containing protein</fullName>
    </submittedName>
</protein>
<dbReference type="InterPro" id="IPR008972">
    <property type="entry name" value="Cupredoxin"/>
</dbReference>
<sequence length="129" mass="13966">MRKVRPVQALAMVLSSLAAVTLVQASCAVVSARPIQVTLRDGGIEPREIDVTQGATVDIVVRNEGSQIHNFVVPDFYVFTQNLQPGETVTVSFVPDKTGNFRYYSDRDGIPEVGMQGTMKVASQPGAEQ</sequence>
<feature type="domain" description="EfeO-type cupredoxin-like" evidence="2">
    <location>
        <begin position="18"/>
        <end position="107"/>
    </location>
</feature>
<dbReference type="InterPro" id="IPR028096">
    <property type="entry name" value="EfeO_Cupredoxin"/>
</dbReference>
<dbReference type="EMBL" id="JADPKZ010000030">
    <property type="protein sequence ID" value="MBF8377019.1"/>
    <property type="molecule type" value="Genomic_DNA"/>
</dbReference>
<comment type="caution">
    <text evidence="3">The sequence shown here is derived from an EMBL/GenBank/DDBJ whole genome shotgun (WGS) entry which is preliminary data.</text>
</comment>
<dbReference type="Proteomes" id="UP000642910">
    <property type="component" value="Unassembled WGS sequence"/>
</dbReference>
<reference evidence="3 4" key="1">
    <citation type="submission" date="2020-11" db="EMBL/GenBank/DDBJ databases">
        <title>Genomic insight of Alicyclobacillus mali FL 18 reveals a new arsenic-resistant strain, with potential in environmental biotechnology.</title>
        <authorList>
            <person name="Fiorentino G."/>
            <person name="Gallo G."/>
            <person name="Aulitto M."/>
        </authorList>
    </citation>
    <scope>NUCLEOTIDE SEQUENCE [LARGE SCALE GENOMIC DNA]</scope>
    <source>
        <strain evidence="3 4">FL 18</strain>
    </source>
</reference>
<dbReference type="SUPFAM" id="SSF49503">
    <property type="entry name" value="Cupredoxins"/>
    <property type="match status" value="1"/>
</dbReference>
<evidence type="ECO:0000313" key="4">
    <source>
        <dbReference type="Proteomes" id="UP000642910"/>
    </source>
</evidence>
<keyword evidence="4" id="KW-1185">Reference proteome</keyword>
<keyword evidence="1" id="KW-0732">Signal</keyword>
<proteinExistence type="predicted"/>
<gene>
    <name evidence="3" type="ORF">IW967_03895</name>
</gene>
<feature type="signal peptide" evidence="1">
    <location>
        <begin position="1"/>
        <end position="25"/>
    </location>
</feature>
<dbReference type="RefSeq" id="WP_067849702.1">
    <property type="nucleotide sequence ID" value="NZ_JADPKZ010000030.1"/>
</dbReference>
<organism evidence="3 4">
    <name type="scientific">Alicyclobacillus mali</name>
    <name type="common">ex Roth et al. 2021</name>
    <dbReference type="NCBI Taxonomy" id="1123961"/>
    <lineage>
        <taxon>Bacteria</taxon>
        <taxon>Bacillati</taxon>
        <taxon>Bacillota</taxon>
        <taxon>Bacilli</taxon>
        <taxon>Bacillales</taxon>
        <taxon>Alicyclobacillaceae</taxon>
        <taxon>Alicyclobacillus</taxon>
    </lineage>
</organism>
<accession>A0ABS0F150</accession>
<dbReference type="Gene3D" id="2.60.40.420">
    <property type="entry name" value="Cupredoxins - blue copper proteins"/>
    <property type="match status" value="1"/>
</dbReference>
<dbReference type="Pfam" id="PF13473">
    <property type="entry name" value="Cupredoxin_1"/>
    <property type="match status" value="1"/>
</dbReference>